<evidence type="ECO:0000313" key="3">
    <source>
        <dbReference type="EMBL" id="ABS63273.1"/>
    </source>
</evidence>
<dbReference type="STRING" id="402881.Plav_1654"/>
<sequence>MIGSPNRKERVMGSKTTFAFVAIFTMSVASPALAYVGPGAGLSVIGALIGVLLAVGAAAAFVIGWPIRRMMRRRQQLAQTSGRAPVEDRVHPRDTAGSSRAR</sequence>
<dbReference type="eggNOG" id="ENOG50301CY">
    <property type="taxonomic scope" value="Bacteria"/>
</dbReference>
<dbReference type="EMBL" id="CP000774">
    <property type="protein sequence ID" value="ABS63273.1"/>
    <property type="molecule type" value="Genomic_DNA"/>
</dbReference>
<dbReference type="KEGG" id="pla:Plav_1654"/>
<accession>A7HTP0</accession>
<feature type="region of interest" description="Disordered" evidence="1">
    <location>
        <begin position="76"/>
        <end position="102"/>
    </location>
</feature>
<keyword evidence="2" id="KW-0812">Transmembrane</keyword>
<evidence type="ECO:0000256" key="1">
    <source>
        <dbReference type="SAM" id="MobiDB-lite"/>
    </source>
</evidence>
<dbReference type="Proteomes" id="UP000006377">
    <property type="component" value="Chromosome"/>
</dbReference>
<gene>
    <name evidence="3" type="ordered locus">Plav_1654</name>
</gene>
<feature type="compositionally biased region" description="Basic and acidic residues" evidence="1">
    <location>
        <begin position="85"/>
        <end position="94"/>
    </location>
</feature>
<evidence type="ECO:0000313" key="4">
    <source>
        <dbReference type="Proteomes" id="UP000006377"/>
    </source>
</evidence>
<reference evidence="3 4" key="1">
    <citation type="journal article" date="2011" name="Stand. Genomic Sci.">
        <title>Complete genome sequence of Parvibaculum lavamentivorans type strain (DS-1(T)).</title>
        <authorList>
            <person name="Schleheck D."/>
            <person name="Weiss M."/>
            <person name="Pitluck S."/>
            <person name="Bruce D."/>
            <person name="Land M.L."/>
            <person name="Han S."/>
            <person name="Saunders E."/>
            <person name="Tapia R."/>
            <person name="Detter C."/>
            <person name="Brettin T."/>
            <person name="Han J."/>
            <person name="Woyke T."/>
            <person name="Goodwin L."/>
            <person name="Pennacchio L."/>
            <person name="Nolan M."/>
            <person name="Cook A.M."/>
            <person name="Kjelleberg S."/>
            <person name="Thomas T."/>
        </authorList>
    </citation>
    <scope>NUCLEOTIDE SEQUENCE [LARGE SCALE GENOMIC DNA]</scope>
    <source>
        <strain evidence="4">DS-1 / DSM 13023 / NCIMB 13966</strain>
    </source>
</reference>
<feature type="transmembrane region" description="Helical" evidence="2">
    <location>
        <begin position="44"/>
        <end position="67"/>
    </location>
</feature>
<evidence type="ECO:0000256" key="2">
    <source>
        <dbReference type="SAM" id="Phobius"/>
    </source>
</evidence>
<organism evidence="3 4">
    <name type="scientific">Parvibaculum lavamentivorans (strain DS-1 / DSM 13023 / NCIMB 13966)</name>
    <dbReference type="NCBI Taxonomy" id="402881"/>
    <lineage>
        <taxon>Bacteria</taxon>
        <taxon>Pseudomonadati</taxon>
        <taxon>Pseudomonadota</taxon>
        <taxon>Alphaproteobacteria</taxon>
        <taxon>Hyphomicrobiales</taxon>
        <taxon>Parvibaculaceae</taxon>
        <taxon>Parvibaculum</taxon>
    </lineage>
</organism>
<name>A7HTP0_PARL1</name>
<dbReference type="AlphaFoldDB" id="A7HTP0"/>
<keyword evidence="2" id="KW-1133">Transmembrane helix</keyword>
<keyword evidence="4" id="KW-1185">Reference proteome</keyword>
<keyword evidence="2" id="KW-0472">Membrane</keyword>
<proteinExistence type="predicted"/>
<protein>
    <submittedName>
        <fullName evidence="3">Uncharacterized protein</fullName>
    </submittedName>
</protein>
<dbReference type="HOGENOM" id="CLU_2274664_0_0_5"/>